<name>A0A1Y2A7A9_9PLEO</name>
<dbReference type="SUPFAM" id="SSF55729">
    <property type="entry name" value="Acyl-CoA N-acyltransferases (Nat)"/>
    <property type="match status" value="1"/>
</dbReference>
<proteinExistence type="predicted"/>
<reference evidence="2 3" key="1">
    <citation type="submission" date="2016-07" db="EMBL/GenBank/DDBJ databases">
        <title>Pervasive Adenine N6-methylation of Active Genes in Fungi.</title>
        <authorList>
            <consortium name="DOE Joint Genome Institute"/>
            <person name="Mondo S.J."/>
            <person name="Dannebaum R.O."/>
            <person name="Kuo R.C."/>
            <person name="Labutti K."/>
            <person name="Haridas S."/>
            <person name="Kuo A."/>
            <person name="Salamov A."/>
            <person name="Ahrendt S.R."/>
            <person name="Lipzen A."/>
            <person name="Sullivan W."/>
            <person name="Andreopoulos W.B."/>
            <person name="Clum A."/>
            <person name="Lindquist E."/>
            <person name="Daum C."/>
            <person name="Ramamoorthy G.K."/>
            <person name="Gryganskyi A."/>
            <person name="Culley D."/>
            <person name="Magnuson J.K."/>
            <person name="James T.Y."/>
            <person name="O'Malley M.A."/>
            <person name="Stajich J.E."/>
            <person name="Spatafora J.W."/>
            <person name="Visel A."/>
            <person name="Grigoriev I.V."/>
        </authorList>
    </citation>
    <scope>NUCLEOTIDE SEQUENCE [LARGE SCALE GENOMIC DNA]</scope>
    <source>
        <strain evidence="2 3">CBS 115471</strain>
    </source>
</reference>
<comment type="caution">
    <text evidence="2">The sequence shown here is derived from an EMBL/GenBank/DDBJ whole genome shotgun (WGS) entry which is preliminary data.</text>
</comment>
<dbReference type="AlphaFoldDB" id="A0A1Y2A7A9"/>
<dbReference type="InterPro" id="IPR000182">
    <property type="entry name" value="GNAT_dom"/>
</dbReference>
<dbReference type="OrthoDB" id="410198at2759"/>
<dbReference type="Proteomes" id="UP000193144">
    <property type="component" value="Unassembled WGS sequence"/>
</dbReference>
<feature type="domain" description="N-acetyltransferase" evidence="1">
    <location>
        <begin position="145"/>
        <end position="190"/>
    </location>
</feature>
<dbReference type="PANTHER" id="PTHR42791">
    <property type="entry name" value="GNAT FAMILY ACETYLTRANSFERASE"/>
    <property type="match status" value="1"/>
</dbReference>
<evidence type="ECO:0000259" key="1">
    <source>
        <dbReference type="Pfam" id="PF13508"/>
    </source>
</evidence>
<accession>A0A1Y2A7A9</accession>
<evidence type="ECO:0000313" key="3">
    <source>
        <dbReference type="Proteomes" id="UP000193144"/>
    </source>
</evidence>
<dbReference type="InterPro" id="IPR052523">
    <property type="entry name" value="Trichothecene_AcTrans"/>
</dbReference>
<evidence type="ECO:0000313" key="2">
    <source>
        <dbReference type="EMBL" id="ORY18371.1"/>
    </source>
</evidence>
<dbReference type="InterPro" id="IPR016181">
    <property type="entry name" value="Acyl_CoA_acyltransferase"/>
</dbReference>
<dbReference type="EMBL" id="MCFA01000007">
    <property type="protein sequence ID" value="ORY18371.1"/>
    <property type="molecule type" value="Genomic_DNA"/>
</dbReference>
<keyword evidence="3" id="KW-1185">Reference proteome</keyword>
<dbReference type="Gene3D" id="3.40.630.30">
    <property type="match status" value="1"/>
</dbReference>
<dbReference type="PANTHER" id="PTHR42791:SF5">
    <property type="entry name" value="HYPOTHETICAL ACETYLTRANSFERASE (EUROFUNG)"/>
    <property type="match status" value="1"/>
</dbReference>
<dbReference type="GO" id="GO:0016747">
    <property type="term" value="F:acyltransferase activity, transferring groups other than amino-acyl groups"/>
    <property type="evidence" value="ECO:0007669"/>
    <property type="project" value="InterPro"/>
</dbReference>
<organism evidence="2 3">
    <name type="scientific">Clohesyomyces aquaticus</name>
    <dbReference type="NCBI Taxonomy" id="1231657"/>
    <lineage>
        <taxon>Eukaryota</taxon>
        <taxon>Fungi</taxon>
        <taxon>Dikarya</taxon>
        <taxon>Ascomycota</taxon>
        <taxon>Pezizomycotina</taxon>
        <taxon>Dothideomycetes</taxon>
        <taxon>Pleosporomycetidae</taxon>
        <taxon>Pleosporales</taxon>
        <taxon>Lindgomycetaceae</taxon>
        <taxon>Clohesyomyces</taxon>
    </lineage>
</organism>
<protein>
    <recommendedName>
        <fullName evidence="1">N-acetyltransferase domain-containing protein</fullName>
    </recommendedName>
</protein>
<dbReference type="Pfam" id="PF13508">
    <property type="entry name" value="Acetyltransf_7"/>
    <property type="match status" value="1"/>
</dbReference>
<dbReference type="STRING" id="1231657.A0A1Y2A7A9"/>
<gene>
    <name evidence="2" type="ORF">BCR34DRAFT_654405</name>
</gene>
<sequence length="240" mass="27253">MFQFEEVTSDADFDELIPALWHSYSHPRIPFLPLLFPADESDPHGQETAIEKSKVMLLQAHHADPTGHWFKVTDSNTGKIVGGCRWHVNETNPYKQAASLDHQVDTATDTPYVAPTYEKGTAQEFASVVLGQVLNPRAERYVRPHTHYRKQGIGRMLVSWGVEKADEMQLESFLEATDMGQHLYRKFGFVVVSTESASADTDALSEEWESLQKKFLPYTWHCMWRPVGGAFVDGVTKLPW</sequence>